<dbReference type="PANTHER" id="PTHR13337">
    <property type="entry name" value="SUCCINATE DEHYDROGENASE"/>
    <property type="match status" value="1"/>
</dbReference>
<comment type="subcellular location">
    <subcellularLocation>
        <location evidence="1 12">Mitochondrion inner membrane</location>
        <topology evidence="1 12">Multi-pass membrane protein</topology>
    </subcellularLocation>
</comment>
<evidence type="ECO:0000256" key="2">
    <source>
        <dbReference type="ARBA" id="ARBA00007294"/>
    </source>
</evidence>
<evidence type="ECO:0000256" key="12">
    <source>
        <dbReference type="RuleBase" id="RU364031"/>
    </source>
</evidence>
<dbReference type="STRING" id="5098.A0A507R5Y4"/>
<evidence type="ECO:0000256" key="10">
    <source>
        <dbReference type="PIRSR" id="PIRSR607992-1"/>
    </source>
</evidence>
<keyword evidence="5 12" id="KW-0999">Mitochondrion inner membrane</keyword>
<evidence type="ECO:0000256" key="5">
    <source>
        <dbReference type="ARBA" id="ARBA00022792"/>
    </source>
</evidence>
<dbReference type="InterPro" id="IPR007992">
    <property type="entry name" value="CybS"/>
</dbReference>
<dbReference type="SUPFAM" id="SSF81343">
    <property type="entry name" value="Fumarate reductase respiratory complex transmembrane subunits"/>
    <property type="match status" value="1"/>
</dbReference>
<evidence type="ECO:0000256" key="4">
    <source>
        <dbReference type="ARBA" id="ARBA00022692"/>
    </source>
</evidence>
<name>A0A507R5Y4_MONPU</name>
<keyword evidence="4" id="KW-0812">Transmembrane</keyword>
<dbReference type="GO" id="GO:0006099">
    <property type="term" value="P:tricarboxylic acid cycle"/>
    <property type="evidence" value="ECO:0007669"/>
    <property type="project" value="TreeGrafter"/>
</dbReference>
<dbReference type="GO" id="GO:0098796">
    <property type="term" value="C:membrane protein complex"/>
    <property type="evidence" value="ECO:0007669"/>
    <property type="project" value="UniProtKB-ARBA"/>
</dbReference>
<dbReference type="Pfam" id="PF05328">
    <property type="entry name" value="CybS"/>
    <property type="match status" value="1"/>
</dbReference>
<keyword evidence="6 12" id="KW-0809">Transit peptide</keyword>
<evidence type="ECO:0000313" key="13">
    <source>
        <dbReference type="EMBL" id="TQB77033.1"/>
    </source>
</evidence>
<evidence type="ECO:0000256" key="7">
    <source>
        <dbReference type="ARBA" id="ARBA00022989"/>
    </source>
</evidence>
<dbReference type="PANTHER" id="PTHR13337:SF2">
    <property type="entry name" value="SUCCINATE DEHYDROGENASE [UBIQUINONE] CYTOCHROME B SMALL SUBUNIT, MITOCHONDRIAL"/>
    <property type="match status" value="1"/>
</dbReference>
<keyword evidence="8 12" id="KW-0496">Mitochondrion</keyword>
<keyword evidence="9 12" id="KW-0472">Membrane</keyword>
<gene>
    <name evidence="13" type="primary">SDH4</name>
    <name evidence="13" type="ORF">MPDQ_005516</name>
</gene>
<feature type="binding site" description="axial binding residue" evidence="11">
    <location>
        <position position="112"/>
    </location>
    <ligand>
        <name>heme b</name>
        <dbReference type="ChEBI" id="CHEBI:60344"/>
        <note>ligand shared with SDHC</note>
    </ligand>
    <ligandPart>
        <name>Fe</name>
        <dbReference type="ChEBI" id="CHEBI:18248"/>
    </ligandPart>
</feature>
<keyword evidence="3" id="KW-0813">Transport</keyword>
<feature type="binding site" evidence="10">
    <location>
        <position position="124"/>
    </location>
    <ligand>
        <name>a ubiquinone</name>
        <dbReference type="ChEBI" id="CHEBI:16389"/>
        <note>ligand shared with IP/SDHB</note>
    </ligand>
</feature>
<comment type="similarity">
    <text evidence="2 12">Belongs to the CybS family.</text>
</comment>
<dbReference type="GO" id="GO:0046872">
    <property type="term" value="F:metal ion binding"/>
    <property type="evidence" value="ECO:0007669"/>
    <property type="project" value="UniProtKB-KW"/>
</dbReference>
<evidence type="ECO:0000313" key="14">
    <source>
        <dbReference type="Proteomes" id="UP000319663"/>
    </source>
</evidence>
<dbReference type="OrthoDB" id="18577at2759"/>
<sequence>MASLARPFTLRQTCLSISRSSLPRTTAPGISQIVAFHASTKKNILPPLPQTIQGTVNDAAPVPKPHPSEGSYHWTFERLISAGLVPLTIAPFAGGSLNPVLDAVLCSLLIVHSHIGFQASITDYFPLRRVPKTRKFLTWVLRGATLGTAVGLYEFETNDIGLTGAIKRVWEA</sequence>
<evidence type="ECO:0000256" key="9">
    <source>
        <dbReference type="ARBA" id="ARBA00023136"/>
    </source>
</evidence>
<dbReference type="GO" id="GO:0006121">
    <property type="term" value="P:mitochondrial electron transport, succinate to ubiquinone"/>
    <property type="evidence" value="ECO:0007669"/>
    <property type="project" value="TreeGrafter"/>
</dbReference>
<keyword evidence="11" id="KW-0479">Metal-binding</keyword>
<dbReference type="GO" id="GO:0005743">
    <property type="term" value="C:mitochondrial inner membrane"/>
    <property type="evidence" value="ECO:0007669"/>
    <property type="project" value="UniProtKB-SubCell"/>
</dbReference>
<organism evidence="13 14">
    <name type="scientific">Monascus purpureus</name>
    <name type="common">Red mold</name>
    <name type="synonym">Monascus anka</name>
    <dbReference type="NCBI Taxonomy" id="5098"/>
    <lineage>
        <taxon>Eukaryota</taxon>
        <taxon>Fungi</taxon>
        <taxon>Dikarya</taxon>
        <taxon>Ascomycota</taxon>
        <taxon>Pezizomycotina</taxon>
        <taxon>Eurotiomycetes</taxon>
        <taxon>Eurotiomycetidae</taxon>
        <taxon>Eurotiales</taxon>
        <taxon>Aspergillaceae</taxon>
        <taxon>Monascus</taxon>
    </lineage>
</organism>
<keyword evidence="14" id="KW-1185">Reference proteome</keyword>
<dbReference type="GO" id="GO:0048039">
    <property type="term" value="F:ubiquinone binding"/>
    <property type="evidence" value="ECO:0007669"/>
    <property type="project" value="TreeGrafter"/>
</dbReference>
<reference evidence="13 14" key="1">
    <citation type="submission" date="2019-06" db="EMBL/GenBank/DDBJ databases">
        <title>Wine fermentation using esterase from Monascus purpureus.</title>
        <authorList>
            <person name="Geng C."/>
            <person name="Zhang Y."/>
        </authorList>
    </citation>
    <scope>NUCLEOTIDE SEQUENCE [LARGE SCALE GENOMIC DNA]</scope>
    <source>
        <strain evidence="13">HQ1</strain>
    </source>
</reference>
<keyword evidence="11" id="KW-0408">Iron</keyword>
<dbReference type="InterPro" id="IPR034804">
    <property type="entry name" value="SQR/QFR_C/D"/>
</dbReference>
<dbReference type="Proteomes" id="UP000319663">
    <property type="component" value="Unassembled WGS sequence"/>
</dbReference>
<evidence type="ECO:0000256" key="6">
    <source>
        <dbReference type="ARBA" id="ARBA00022946"/>
    </source>
</evidence>
<dbReference type="EMBL" id="VIFY01000004">
    <property type="protein sequence ID" value="TQB77033.1"/>
    <property type="molecule type" value="Genomic_DNA"/>
</dbReference>
<dbReference type="CDD" id="cd03496">
    <property type="entry name" value="SQR_TypeC_CybS"/>
    <property type="match status" value="1"/>
</dbReference>
<dbReference type="GO" id="GO:0020037">
    <property type="term" value="F:heme binding"/>
    <property type="evidence" value="ECO:0007669"/>
    <property type="project" value="TreeGrafter"/>
</dbReference>
<dbReference type="FunFam" id="1.20.1300.10:FF:000007">
    <property type="entry name" value="Succinate dehydrogenase [ubiquinone] cytochrome b small subunit"/>
    <property type="match status" value="1"/>
</dbReference>
<dbReference type="Gene3D" id="1.20.1300.10">
    <property type="entry name" value="Fumarate reductase/succinate dehydrogenase, transmembrane subunit"/>
    <property type="match status" value="1"/>
</dbReference>
<evidence type="ECO:0000256" key="11">
    <source>
        <dbReference type="PIRSR" id="PIRSR607992-2"/>
    </source>
</evidence>
<evidence type="ECO:0000256" key="3">
    <source>
        <dbReference type="ARBA" id="ARBA00022448"/>
    </source>
</evidence>
<evidence type="ECO:0000256" key="1">
    <source>
        <dbReference type="ARBA" id="ARBA00004448"/>
    </source>
</evidence>
<accession>A0A507R5Y4</accession>
<keyword evidence="7" id="KW-1133">Transmembrane helix</keyword>
<evidence type="ECO:0000256" key="8">
    <source>
        <dbReference type="ARBA" id="ARBA00023128"/>
    </source>
</evidence>
<comment type="caution">
    <text evidence="13">The sequence shown here is derived from an EMBL/GenBank/DDBJ whole genome shotgun (WGS) entry which is preliminary data.</text>
</comment>
<dbReference type="AlphaFoldDB" id="A0A507R5Y4"/>
<proteinExistence type="inferred from homology"/>
<protein>
    <recommendedName>
        <fullName evidence="12">Succinate dehydrogenase [ubiquinone] cytochrome b small subunit</fullName>
    </recommendedName>
</protein>